<accession>A0A1I3JHV0</accession>
<dbReference type="RefSeq" id="WP_092778224.1">
    <property type="nucleotide sequence ID" value="NZ_FORA01000001.1"/>
</dbReference>
<dbReference type="Pfam" id="PF07394">
    <property type="entry name" value="DUF1501"/>
    <property type="match status" value="1"/>
</dbReference>
<sequence>MDLRPDRRRFLSLLGCSAAAFPLMTPMSFAALPTDNRLVVVILRGAMDGLDALQPYGDPALAALRPGFAIGPAAGALDLTGFHALHPGLGDLMPLWRAGQLGFAQAVSTPYRGKRSHFDGQDILEAGTAGEVPPMTGRDGWLNRLLPLLPDAHGRTAFAVGREEMLILRGAADHASWAPDASLDMAPATADLLLHSYHDDPLFLAAAEEALDLAGLTTNAEGNQTDALFAFTAAQLRADARIAALSLGGWDTHRGQDNQITRGLRALSEGLLRLKTDLGPDWDRTLVLTMTEFGRTAFENGTRGTDHGTGGTMILAGGALRGGKVWGDWPGLSEAALLDRRDLMPTGDVRAYAAWAMHGLFGTDRAALSSLVFPGLDMGSDPGLFA</sequence>
<keyword evidence="1" id="KW-0732">Signal</keyword>
<dbReference type="PANTHER" id="PTHR43737">
    <property type="entry name" value="BLL7424 PROTEIN"/>
    <property type="match status" value="1"/>
</dbReference>
<gene>
    <name evidence="2" type="ORF">SAMN04488095_1330</name>
</gene>
<proteinExistence type="predicted"/>
<evidence type="ECO:0000256" key="1">
    <source>
        <dbReference type="SAM" id="SignalP"/>
    </source>
</evidence>
<dbReference type="InterPro" id="IPR006311">
    <property type="entry name" value="TAT_signal"/>
</dbReference>
<name>A0A1I3JHV0_9RHOB</name>
<dbReference type="STRING" id="390807.SAMN04488095_1330"/>
<reference evidence="2 3" key="1">
    <citation type="submission" date="2016-10" db="EMBL/GenBank/DDBJ databases">
        <authorList>
            <person name="de Groot N.N."/>
        </authorList>
    </citation>
    <scope>NUCLEOTIDE SEQUENCE [LARGE SCALE GENOMIC DNA]</scope>
    <source>
        <strain evidence="2 3">DSM 19073</strain>
    </source>
</reference>
<dbReference type="AlphaFoldDB" id="A0A1I3JHV0"/>
<dbReference type="OrthoDB" id="9779968at2"/>
<protein>
    <submittedName>
        <fullName evidence="2">Uncharacterized conserved protein, DUF1501 family</fullName>
    </submittedName>
</protein>
<feature type="chain" id="PRO_5011498719" evidence="1">
    <location>
        <begin position="31"/>
        <end position="386"/>
    </location>
</feature>
<evidence type="ECO:0000313" key="3">
    <source>
        <dbReference type="Proteomes" id="UP000199110"/>
    </source>
</evidence>
<evidence type="ECO:0000313" key="2">
    <source>
        <dbReference type="EMBL" id="SFI59819.1"/>
    </source>
</evidence>
<dbReference type="EMBL" id="FORA01000001">
    <property type="protein sequence ID" value="SFI59819.1"/>
    <property type="molecule type" value="Genomic_DNA"/>
</dbReference>
<organism evidence="2 3">
    <name type="scientific">Jannaschia pohangensis</name>
    <dbReference type="NCBI Taxonomy" id="390807"/>
    <lineage>
        <taxon>Bacteria</taxon>
        <taxon>Pseudomonadati</taxon>
        <taxon>Pseudomonadota</taxon>
        <taxon>Alphaproteobacteria</taxon>
        <taxon>Rhodobacterales</taxon>
        <taxon>Roseobacteraceae</taxon>
        <taxon>Jannaschia</taxon>
    </lineage>
</organism>
<feature type="signal peptide" evidence="1">
    <location>
        <begin position="1"/>
        <end position="30"/>
    </location>
</feature>
<keyword evidence="3" id="KW-1185">Reference proteome</keyword>
<dbReference type="Proteomes" id="UP000199110">
    <property type="component" value="Unassembled WGS sequence"/>
</dbReference>
<dbReference type="PROSITE" id="PS51318">
    <property type="entry name" value="TAT"/>
    <property type="match status" value="1"/>
</dbReference>
<dbReference type="InterPro" id="IPR010869">
    <property type="entry name" value="DUF1501"/>
</dbReference>
<dbReference type="PANTHER" id="PTHR43737:SF1">
    <property type="entry name" value="DUF1501 DOMAIN-CONTAINING PROTEIN"/>
    <property type="match status" value="1"/>
</dbReference>